<dbReference type="InterPro" id="IPR003740">
    <property type="entry name" value="YitT"/>
</dbReference>
<dbReference type="Proteomes" id="UP000031847">
    <property type="component" value="Unassembled WGS sequence"/>
</dbReference>
<evidence type="ECO:0000256" key="5">
    <source>
        <dbReference type="ARBA" id="ARBA00023136"/>
    </source>
</evidence>
<dbReference type="Pfam" id="PF02588">
    <property type="entry name" value="YitT_membrane"/>
    <property type="match status" value="1"/>
</dbReference>
<keyword evidence="5 6" id="KW-0472">Membrane</keyword>
<protein>
    <submittedName>
        <fullName evidence="8">Uncharacterized conserved protein</fullName>
    </submittedName>
</protein>
<evidence type="ECO:0000256" key="6">
    <source>
        <dbReference type="SAM" id="Phobius"/>
    </source>
</evidence>
<sequence>MRNIMKKLSKVHFLQLLAVTIGTAIYAFGFVEFNMGNHLAEGGVAGLSLIGYALLNIDPSYTQLILNIPLLILGYRFLGRRTFVYTIWGIVSLSIWMWIFQRIPVAINVGHDYLIAALLAGVFAGTGIGLVFRFGGTTGGADIIAKLLQIKAGVAVGRTFFIFDACVMLLSLSYIDLRHMMYTLIASFVAAQVINVVQSGGYTVRGMLIITNNHAEIAKAIIEEIGRSATYLHGEGAYSGNSKEILYVVLNPGEIQEVKQILSILDPNAFTSIINVHEVIGDFTYPRSRYKVAKKGKK</sequence>
<feature type="transmembrane region" description="Helical" evidence="6">
    <location>
        <begin position="155"/>
        <end position="174"/>
    </location>
</feature>
<dbReference type="PIRSF" id="PIRSF006483">
    <property type="entry name" value="Membrane_protein_YitT"/>
    <property type="match status" value="1"/>
</dbReference>
<dbReference type="Gene3D" id="3.30.70.120">
    <property type="match status" value="1"/>
</dbReference>
<feature type="transmembrane region" description="Helical" evidence="6">
    <location>
        <begin position="180"/>
        <end position="197"/>
    </location>
</feature>
<evidence type="ECO:0000313" key="9">
    <source>
        <dbReference type="Proteomes" id="UP000031847"/>
    </source>
</evidence>
<dbReference type="Pfam" id="PF10035">
    <property type="entry name" value="DUF2179"/>
    <property type="match status" value="1"/>
</dbReference>
<keyword evidence="3 6" id="KW-0812">Transmembrane</keyword>
<comment type="caution">
    <text evidence="8">The sequence shown here is derived from an EMBL/GenBank/DDBJ whole genome shotgun (WGS) entry which is preliminary data.</text>
</comment>
<evidence type="ECO:0000256" key="4">
    <source>
        <dbReference type="ARBA" id="ARBA00022989"/>
    </source>
</evidence>
<keyword evidence="4 6" id="KW-1133">Transmembrane helix</keyword>
<evidence type="ECO:0000259" key="7">
    <source>
        <dbReference type="Pfam" id="PF10035"/>
    </source>
</evidence>
<dbReference type="GO" id="GO:0005886">
    <property type="term" value="C:plasma membrane"/>
    <property type="evidence" value="ECO:0007669"/>
    <property type="project" value="UniProtKB-SubCell"/>
</dbReference>
<evidence type="ECO:0000256" key="3">
    <source>
        <dbReference type="ARBA" id="ARBA00022692"/>
    </source>
</evidence>
<organism evidence="8 9">
    <name type="scientific">Lactococcus lactis subsp. lactis</name>
    <name type="common">Streptococcus lactis</name>
    <dbReference type="NCBI Taxonomy" id="1360"/>
    <lineage>
        <taxon>Bacteria</taxon>
        <taxon>Bacillati</taxon>
        <taxon>Bacillota</taxon>
        <taxon>Bacilli</taxon>
        <taxon>Lactobacillales</taxon>
        <taxon>Streptococcaceae</taxon>
        <taxon>Lactococcus</taxon>
    </lineage>
</organism>
<dbReference type="InterPro" id="IPR019264">
    <property type="entry name" value="DUF2179"/>
</dbReference>
<dbReference type="InterPro" id="IPR015867">
    <property type="entry name" value="N-reg_PII/ATP_PRibTrfase_C"/>
</dbReference>
<dbReference type="PANTHER" id="PTHR33545">
    <property type="entry name" value="UPF0750 MEMBRANE PROTEIN YITT-RELATED"/>
    <property type="match status" value="1"/>
</dbReference>
<evidence type="ECO:0000256" key="2">
    <source>
        <dbReference type="ARBA" id="ARBA00022475"/>
    </source>
</evidence>
<dbReference type="EMBL" id="BBSI01000012">
    <property type="protein sequence ID" value="GAM79301.1"/>
    <property type="molecule type" value="Genomic_DNA"/>
</dbReference>
<feature type="domain" description="DUF2179" evidence="7">
    <location>
        <begin position="227"/>
        <end position="281"/>
    </location>
</feature>
<keyword evidence="2" id="KW-1003">Cell membrane</keyword>
<dbReference type="AlphaFoldDB" id="A0A0B8QL83"/>
<evidence type="ECO:0000313" key="8">
    <source>
        <dbReference type="EMBL" id="GAM79301.1"/>
    </source>
</evidence>
<accession>A0A0B8QL83</accession>
<feature type="transmembrane region" description="Helical" evidence="6">
    <location>
        <begin position="113"/>
        <end position="134"/>
    </location>
</feature>
<dbReference type="PANTHER" id="PTHR33545:SF10">
    <property type="entry name" value="UPF0750 MEMBRANE PROTEIN YPJC"/>
    <property type="match status" value="1"/>
</dbReference>
<evidence type="ECO:0000256" key="1">
    <source>
        <dbReference type="ARBA" id="ARBA00004651"/>
    </source>
</evidence>
<proteinExistence type="predicted"/>
<feature type="transmembrane region" description="Helical" evidence="6">
    <location>
        <begin position="49"/>
        <end position="75"/>
    </location>
</feature>
<dbReference type="InterPro" id="IPR051461">
    <property type="entry name" value="UPF0750_membrane"/>
</dbReference>
<reference evidence="8 9" key="1">
    <citation type="submission" date="2015-01" db="EMBL/GenBank/DDBJ databases">
        <title>Lactococcus lactis subsp.lactis JCM 5805 whole genome shotgun sequence.</title>
        <authorList>
            <person name="Fujii T."/>
            <person name="Tomita Y."/>
            <person name="Ikushima S."/>
            <person name="Fujiwara D."/>
        </authorList>
    </citation>
    <scope>NUCLEOTIDE SEQUENCE [LARGE SCALE GENOMIC DNA]</scope>
    <source>
        <strain evidence="8 9">JCM 5805</strain>
    </source>
</reference>
<feature type="transmembrane region" description="Helical" evidence="6">
    <location>
        <begin position="12"/>
        <end position="29"/>
    </location>
</feature>
<comment type="subcellular location">
    <subcellularLocation>
        <location evidence="1">Cell membrane</location>
        <topology evidence="1">Multi-pass membrane protein</topology>
    </subcellularLocation>
</comment>
<feature type="transmembrane region" description="Helical" evidence="6">
    <location>
        <begin position="82"/>
        <end position="101"/>
    </location>
</feature>
<name>A0A0B8QL83_LACLL</name>
<gene>
    <name evidence="8" type="ORF">JCM5805K_0408</name>
</gene>
<dbReference type="CDD" id="cd16380">
    <property type="entry name" value="YitT_C"/>
    <property type="match status" value="1"/>
</dbReference>